<dbReference type="EMBL" id="GL832984">
    <property type="protein sequence ID" value="EGD79193.1"/>
    <property type="molecule type" value="Genomic_DNA"/>
</dbReference>
<accession>F2UNI8</accession>
<evidence type="ECO:0000313" key="2">
    <source>
        <dbReference type="Proteomes" id="UP000007799"/>
    </source>
</evidence>
<dbReference type="AlphaFoldDB" id="F2UNI8"/>
<organism evidence="2">
    <name type="scientific">Salpingoeca rosetta (strain ATCC 50818 / BSB-021)</name>
    <dbReference type="NCBI Taxonomy" id="946362"/>
    <lineage>
        <taxon>Eukaryota</taxon>
        <taxon>Choanoflagellata</taxon>
        <taxon>Craspedida</taxon>
        <taxon>Salpingoecidae</taxon>
        <taxon>Salpingoeca</taxon>
    </lineage>
</organism>
<reference evidence="1" key="1">
    <citation type="submission" date="2009-08" db="EMBL/GenBank/DDBJ databases">
        <title>Annotation of Salpingoeca rosetta.</title>
        <authorList>
            <consortium name="The Broad Institute Genome Sequencing Platform"/>
            <person name="Russ C."/>
            <person name="Cuomo C."/>
            <person name="Burger G."/>
            <person name="Gray M.W."/>
            <person name="Holland P.W.H."/>
            <person name="King N."/>
            <person name="Lang F.B.F."/>
            <person name="Roger A.J."/>
            <person name="Ruiz-Trillo I."/>
            <person name="Young S.K."/>
            <person name="Zeng Q."/>
            <person name="Gargeya S."/>
            <person name="Alvarado L."/>
            <person name="Berlin A."/>
            <person name="Chapman S.B."/>
            <person name="Chen Z."/>
            <person name="Freedman E."/>
            <person name="Gellesch M."/>
            <person name="Goldberg J."/>
            <person name="Griggs A."/>
            <person name="Gujja S."/>
            <person name="Heilman E."/>
            <person name="Heiman D."/>
            <person name="Howarth C."/>
            <person name="Mehta T."/>
            <person name="Neiman D."/>
            <person name="Pearson M."/>
            <person name="Roberts A."/>
            <person name="Saif S."/>
            <person name="Shea T."/>
            <person name="Shenoy N."/>
            <person name="Sisk P."/>
            <person name="Stolte C."/>
            <person name="Sykes S."/>
            <person name="White J."/>
            <person name="Yandava C."/>
            <person name="Haas B."/>
            <person name="Nusbaum C."/>
            <person name="Birren B."/>
        </authorList>
    </citation>
    <scope>NUCLEOTIDE SEQUENCE [LARGE SCALE GENOMIC DNA]</scope>
    <source>
        <strain evidence="1">ATCC 50818</strain>
    </source>
</reference>
<dbReference type="Proteomes" id="UP000007799">
    <property type="component" value="Unassembled WGS sequence"/>
</dbReference>
<proteinExistence type="predicted"/>
<sequence>MISSTREECHRSYKRRDDCCSHNGSSSAACRLRGKSSDTGQKVSALTGASCHACASVDAAVGLAPR</sequence>
<dbReference type="GeneID" id="16069822"/>
<dbReference type="RefSeq" id="XP_004989278.1">
    <property type="nucleotide sequence ID" value="XM_004989221.1"/>
</dbReference>
<evidence type="ECO:0000313" key="1">
    <source>
        <dbReference type="EMBL" id="EGD79193.1"/>
    </source>
</evidence>
<dbReference type="PROSITE" id="PS51257">
    <property type="entry name" value="PROKAR_LIPOPROTEIN"/>
    <property type="match status" value="1"/>
</dbReference>
<keyword evidence="2" id="KW-1185">Reference proteome</keyword>
<protein>
    <submittedName>
        <fullName evidence="1">Uncharacterized protein</fullName>
    </submittedName>
</protein>
<name>F2UNI8_SALR5</name>
<dbReference type="InParanoid" id="F2UNI8"/>
<gene>
    <name evidence="1" type="ORF">PTSG_09922</name>
</gene>
<dbReference type="KEGG" id="sre:PTSG_09922"/>